<dbReference type="OrthoDB" id="2436196at2"/>
<dbReference type="InterPro" id="IPR016181">
    <property type="entry name" value="Acyl_CoA_acyltransferase"/>
</dbReference>
<keyword evidence="5" id="KW-1185">Reference proteome</keyword>
<dbReference type="RefSeq" id="WP_159979764.1">
    <property type="nucleotide sequence ID" value="NZ_BLIV01000007.1"/>
</dbReference>
<sequence length="171" mass="19189">MTGRVTIRPAESAADQDTVRTLCWEYRDHLIDFDPALRPMMETFYPEDGYRQLMHGLAEKHARPRGIILLAELEGVPVGCGMTHRLNAEDAEIKRVFVRAEARGTGAGQALSQALLDQARADGYARVLLDTAAAFKGAQRLYERLGFQSRGPYAELPEGTENKLVFYEYQL</sequence>
<dbReference type="EMBL" id="BLIV01000007">
    <property type="protein sequence ID" value="GFE51733.1"/>
    <property type="molecule type" value="Genomic_DNA"/>
</dbReference>
<keyword evidence="2" id="KW-0012">Acyltransferase</keyword>
<accession>A0A640VU69</accession>
<dbReference type="GO" id="GO:0016747">
    <property type="term" value="F:acyltransferase activity, transferring groups other than amino-acyl groups"/>
    <property type="evidence" value="ECO:0007669"/>
    <property type="project" value="InterPro"/>
</dbReference>
<dbReference type="Gene3D" id="3.40.630.30">
    <property type="match status" value="1"/>
</dbReference>
<evidence type="ECO:0000256" key="2">
    <source>
        <dbReference type="ARBA" id="ARBA00023315"/>
    </source>
</evidence>
<dbReference type="CDD" id="cd04301">
    <property type="entry name" value="NAT_SF"/>
    <property type="match status" value="1"/>
</dbReference>
<organism evidence="4 5">
    <name type="scientific">Roseobacter cerasinus</name>
    <dbReference type="NCBI Taxonomy" id="2602289"/>
    <lineage>
        <taxon>Bacteria</taxon>
        <taxon>Pseudomonadati</taxon>
        <taxon>Pseudomonadota</taxon>
        <taxon>Alphaproteobacteria</taxon>
        <taxon>Rhodobacterales</taxon>
        <taxon>Roseobacteraceae</taxon>
        <taxon>Roseobacter</taxon>
    </lineage>
</organism>
<dbReference type="SUPFAM" id="SSF55729">
    <property type="entry name" value="Acyl-CoA N-acyltransferases (Nat)"/>
    <property type="match status" value="1"/>
</dbReference>
<feature type="domain" description="N-acetyltransferase" evidence="3">
    <location>
        <begin position="17"/>
        <end position="171"/>
    </location>
</feature>
<evidence type="ECO:0000313" key="4">
    <source>
        <dbReference type="EMBL" id="GFE51733.1"/>
    </source>
</evidence>
<dbReference type="PANTHER" id="PTHR43877">
    <property type="entry name" value="AMINOALKYLPHOSPHONATE N-ACETYLTRANSFERASE-RELATED-RELATED"/>
    <property type="match status" value="1"/>
</dbReference>
<proteinExistence type="predicted"/>
<protein>
    <submittedName>
        <fullName evidence="4">N-acetyltransferase</fullName>
    </submittedName>
</protein>
<dbReference type="InterPro" id="IPR050832">
    <property type="entry name" value="Bact_Acetyltransf"/>
</dbReference>
<dbReference type="Proteomes" id="UP000436522">
    <property type="component" value="Unassembled WGS sequence"/>
</dbReference>
<name>A0A640VU69_9RHOB</name>
<reference evidence="4 5" key="1">
    <citation type="submission" date="2019-12" db="EMBL/GenBank/DDBJ databases">
        <title>Roseobacter cerasinus sp. nov., isolated from seawater around aquaculture.</title>
        <authorList>
            <person name="Muramatsu S."/>
            <person name="Takabe Y."/>
            <person name="Mori K."/>
            <person name="Takaichi S."/>
            <person name="Hanada S."/>
        </authorList>
    </citation>
    <scope>NUCLEOTIDE SEQUENCE [LARGE SCALE GENOMIC DNA]</scope>
    <source>
        <strain evidence="4 5">AI77</strain>
    </source>
</reference>
<gene>
    <name evidence="4" type="ORF">So717_34860</name>
</gene>
<evidence type="ECO:0000256" key="1">
    <source>
        <dbReference type="ARBA" id="ARBA00022679"/>
    </source>
</evidence>
<evidence type="ECO:0000313" key="5">
    <source>
        <dbReference type="Proteomes" id="UP000436522"/>
    </source>
</evidence>
<dbReference type="InterPro" id="IPR000182">
    <property type="entry name" value="GNAT_dom"/>
</dbReference>
<evidence type="ECO:0000259" key="3">
    <source>
        <dbReference type="PROSITE" id="PS51186"/>
    </source>
</evidence>
<dbReference type="PROSITE" id="PS51186">
    <property type="entry name" value="GNAT"/>
    <property type="match status" value="1"/>
</dbReference>
<dbReference type="PANTHER" id="PTHR43877:SF2">
    <property type="entry name" value="AMINOALKYLPHOSPHONATE N-ACETYLTRANSFERASE-RELATED"/>
    <property type="match status" value="1"/>
</dbReference>
<dbReference type="AlphaFoldDB" id="A0A640VU69"/>
<dbReference type="Pfam" id="PF00583">
    <property type="entry name" value="Acetyltransf_1"/>
    <property type="match status" value="1"/>
</dbReference>
<keyword evidence="1 4" id="KW-0808">Transferase</keyword>
<comment type="caution">
    <text evidence="4">The sequence shown here is derived from an EMBL/GenBank/DDBJ whole genome shotgun (WGS) entry which is preliminary data.</text>
</comment>